<dbReference type="CDD" id="cd00429">
    <property type="entry name" value="RPE"/>
    <property type="match status" value="1"/>
</dbReference>
<dbReference type="Pfam" id="PF00834">
    <property type="entry name" value="Ribul_P_3_epim"/>
    <property type="match status" value="1"/>
</dbReference>
<sequence length="227" mass="25344">MRKITLSPSVMCMDLTNLEKSIREIEAIGIDALHIDIIDGAFSPSMPLGIDTIKKLRSITDLPFDVHIMSLNNEYFINEILDIGVQHITFHYETSLHVDRYINLIKERGVGVGVALNPATSLSTLDYILPQVDLIMLMLINPGFATNKNEKQVSYAKQKVEDLRKLIDDKGYDATIQVDGRVSLDTIPMLVKVGADNLVLGSTSLFMKDDTLEENKKRLDVAVKEGL</sequence>
<dbReference type="Gene3D" id="3.20.20.70">
    <property type="entry name" value="Aldolase class I"/>
    <property type="match status" value="1"/>
</dbReference>
<dbReference type="NCBIfam" id="NF004076">
    <property type="entry name" value="PRK05581.1-4"/>
    <property type="match status" value="1"/>
</dbReference>
<dbReference type="EMBL" id="JAUSUR010000003">
    <property type="protein sequence ID" value="MDQ0361276.1"/>
    <property type="molecule type" value="Genomic_DNA"/>
</dbReference>
<gene>
    <name evidence="3" type="ORF">J2S15_002023</name>
</gene>
<evidence type="ECO:0000313" key="3">
    <source>
        <dbReference type="EMBL" id="MDQ0361276.1"/>
    </source>
</evidence>
<name>A0ABU0E311_9FIRM</name>
<keyword evidence="1" id="KW-0479">Metal-binding</keyword>
<accession>A0ABU0E311</accession>
<keyword evidence="4" id="KW-1185">Reference proteome</keyword>
<dbReference type="RefSeq" id="WP_307407865.1">
    <property type="nucleotide sequence ID" value="NZ_JAUSUR010000003.1"/>
</dbReference>
<evidence type="ECO:0000313" key="4">
    <source>
        <dbReference type="Proteomes" id="UP001230220"/>
    </source>
</evidence>
<dbReference type="InterPro" id="IPR000056">
    <property type="entry name" value="Ribul_P_3_epim-like"/>
</dbReference>
<comment type="caution">
    <text evidence="3">The sequence shown here is derived from an EMBL/GenBank/DDBJ whole genome shotgun (WGS) entry which is preliminary data.</text>
</comment>
<reference evidence="3 4" key="1">
    <citation type="submission" date="2023-07" db="EMBL/GenBank/DDBJ databases">
        <title>Genomic Encyclopedia of Type Strains, Phase IV (KMG-IV): sequencing the most valuable type-strain genomes for metagenomic binning, comparative biology and taxonomic classification.</title>
        <authorList>
            <person name="Goeker M."/>
        </authorList>
    </citation>
    <scope>NUCLEOTIDE SEQUENCE [LARGE SCALE GENOMIC DNA]</scope>
    <source>
        <strain evidence="3 4">DSM 16784</strain>
    </source>
</reference>
<dbReference type="Proteomes" id="UP001230220">
    <property type="component" value="Unassembled WGS sequence"/>
</dbReference>
<protein>
    <submittedName>
        <fullName evidence="3">Ribulose-phosphate 3-epimerase</fullName>
        <ecNumber evidence="3">5.1.3.1</ecNumber>
    </submittedName>
</protein>
<dbReference type="InterPro" id="IPR013785">
    <property type="entry name" value="Aldolase_TIM"/>
</dbReference>
<organism evidence="3 4">
    <name type="scientific">Breznakia pachnodae</name>
    <dbReference type="NCBI Taxonomy" id="265178"/>
    <lineage>
        <taxon>Bacteria</taxon>
        <taxon>Bacillati</taxon>
        <taxon>Bacillota</taxon>
        <taxon>Erysipelotrichia</taxon>
        <taxon>Erysipelotrichales</taxon>
        <taxon>Erysipelotrichaceae</taxon>
        <taxon>Breznakia</taxon>
    </lineage>
</organism>
<keyword evidence="2 3" id="KW-0413">Isomerase</keyword>
<dbReference type="EC" id="5.1.3.1" evidence="3"/>
<proteinExistence type="predicted"/>
<evidence type="ECO:0000256" key="1">
    <source>
        <dbReference type="ARBA" id="ARBA00022723"/>
    </source>
</evidence>
<dbReference type="GO" id="GO:0004750">
    <property type="term" value="F:D-ribulose-phosphate 3-epimerase activity"/>
    <property type="evidence" value="ECO:0007669"/>
    <property type="project" value="UniProtKB-EC"/>
</dbReference>
<dbReference type="PANTHER" id="PTHR11749">
    <property type="entry name" value="RIBULOSE-5-PHOSPHATE-3-EPIMERASE"/>
    <property type="match status" value="1"/>
</dbReference>
<dbReference type="InterPro" id="IPR011060">
    <property type="entry name" value="RibuloseP-bd_barrel"/>
</dbReference>
<evidence type="ECO:0000256" key="2">
    <source>
        <dbReference type="ARBA" id="ARBA00023235"/>
    </source>
</evidence>
<dbReference type="SUPFAM" id="SSF51366">
    <property type="entry name" value="Ribulose-phoshate binding barrel"/>
    <property type="match status" value="1"/>
</dbReference>